<evidence type="ECO:0000313" key="4">
    <source>
        <dbReference type="WBParaSite" id="EgrG_002065800"/>
    </source>
</evidence>
<sequence length="71" mass="7924">MEEETSRARNFTPVHEEADYAVLMQDDRWKRVKSDEGSEVNEGAPKAEEGKLTVTNSVSLSHSDPNTCTDP</sequence>
<reference evidence="4" key="3">
    <citation type="submission" date="2020-10" db="UniProtKB">
        <authorList>
            <consortium name="WormBaseParasite"/>
        </authorList>
    </citation>
    <scope>IDENTIFICATION</scope>
</reference>
<evidence type="ECO:0000313" key="3">
    <source>
        <dbReference type="Proteomes" id="UP000492820"/>
    </source>
</evidence>
<protein>
    <submittedName>
        <fullName evidence="2 4">Uncharacterized protein</fullName>
    </submittedName>
</protein>
<accession>A0A068X5G7</accession>
<dbReference type="Proteomes" id="UP000492820">
    <property type="component" value="Unassembled WGS sequence"/>
</dbReference>
<feature type="compositionally biased region" description="Polar residues" evidence="1">
    <location>
        <begin position="53"/>
        <end position="71"/>
    </location>
</feature>
<feature type="region of interest" description="Disordered" evidence="1">
    <location>
        <begin position="32"/>
        <end position="71"/>
    </location>
</feature>
<organism evidence="2">
    <name type="scientific">Echinococcus granulosus</name>
    <name type="common">Hydatid tapeworm</name>
    <dbReference type="NCBI Taxonomy" id="6210"/>
    <lineage>
        <taxon>Eukaryota</taxon>
        <taxon>Metazoa</taxon>
        <taxon>Spiralia</taxon>
        <taxon>Lophotrochozoa</taxon>
        <taxon>Platyhelminthes</taxon>
        <taxon>Cestoda</taxon>
        <taxon>Eucestoda</taxon>
        <taxon>Cyclophyllidea</taxon>
        <taxon>Taeniidae</taxon>
        <taxon>Echinococcus</taxon>
        <taxon>Echinococcus granulosus group</taxon>
    </lineage>
</organism>
<name>A0A068X5G7_ECHGR</name>
<dbReference type="WBParaSite" id="EgrG_002065800">
    <property type="protein sequence ID" value="EgrG_002065800"/>
    <property type="gene ID" value="EgrG_002065800"/>
</dbReference>
<gene>
    <name evidence="2" type="ORF">EgrG_002065800</name>
</gene>
<evidence type="ECO:0000256" key="1">
    <source>
        <dbReference type="SAM" id="MobiDB-lite"/>
    </source>
</evidence>
<evidence type="ECO:0000313" key="2">
    <source>
        <dbReference type="EMBL" id="CDS25181.1"/>
    </source>
</evidence>
<reference evidence="2" key="2">
    <citation type="submission" date="2014-06" db="EMBL/GenBank/DDBJ databases">
        <authorList>
            <person name="Aslett M."/>
        </authorList>
    </citation>
    <scope>NUCLEOTIDE SEQUENCE</scope>
</reference>
<dbReference type="AlphaFoldDB" id="A0A068X5G7"/>
<proteinExistence type="predicted"/>
<reference evidence="2 3" key="1">
    <citation type="journal article" date="2013" name="Nature">
        <title>The genomes of four tapeworm species reveal adaptations to parasitism.</title>
        <authorList>
            <person name="Tsai I.J."/>
            <person name="Zarowiecki M."/>
            <person name="Holroyd N."/>
            <person name="Garciarrubio A."/>
            <person name="Sanchez-Flores A."/>
            <person name="Brooks K.L."/>
            <person name="Tracey A."/>
            <person name="Bobes R.J."/>
            <person name="Fragoso G."/>
            <person name="Sciutto E."/>
            <person name="Aslett M."/>
            <person name="Beasley H."/>
            <person name="Bennett H.M."/>
            <person name="Cai J."/>
            <person name="Camicia F."/>
            <person name="Clark R."/>
            <person name="Cucher M."/>
            <person name="De Silva N."/>
            <person name="Day T.A."/>
            <person name="Deplazes P."/>
            <person name="Estrada K."/>
            <person name="Fernandez C."/>
            <person name="Holland P.W."/>
            <person name="Hou J."/>
            <person name="Hu S."/>
            <person name="Huckvale T."/>
            <person name="Hung S.S."/>
            <person name="Kamenetzky L."/>
            <person name="Keane J.A."/>
            <person name="Kiss F."/>
            <person name="Koziol U."/>
            <person name="Lambert O."/>
            <person name="Liu K."/>
            <person name="Luo X."/>
            <person name="Luo Y."/>
            <person name="Macchiaroli N."/>
            <person name="Nichol S."/>
            <person name="Paps J."/>
            <person name="Parkinson J."/>
            <person name="Pouchkina-Stantcheva N."/>
            <person name="Riddiford N."/>
            <person name="Rosenzvit M."/>
            <person name="Salinas G."/>
            <person name="Wasmuth J.D."/>
            <person name="Zamanian M."/>
            <person name="Zheng Y."/>
            <person name="Cai X."/>
            <person name="Soberon X."/>
            <person name="Olson P.D."/>
            <person name="Laclette J.P."/>
            <person name="Brehm K."/>
            <person name="Berriman M."/>
            <person name="Garciarrubio A."/>
            <person name="Bobes R.J."/>
            <person name="Fragoso G."/>
            <person name="Sanchez-Flores A."/>
            <person name="Estrada K."/>
            <person name="Cevallos M.A."/>
            <person name="Morett E."/>
            <person name="Gonzalez V."/>
            <person name="Portillo T."/>
            <person name="Ochoa-Leyva A."/>
            <person name="Jose M.V."/>
            <person name="Sciutto E."/>
            <person name="Landa A."/>
            <person name="Jimenez L."/>
            <person name="Valdes V."/>
            <person name="Carrero J.C."/>
            <person name="Larralde C."/>
            <person name="Morales-Montor J."/>
            <person name="Limon-Lason J."/>
            <person name="Soberon X."/>
            <person name="Laclette J.P."/>
        </authorList>
    </citation>
    <scope>NUCLEOTIDE SEQUENCE [LARGE SCALE GENOMIC DNA]</scope>
</reference>
<dbReference type="EMBL" id="LK028772">
    <property type="protein sequence ID" value="CDS25181.1"/>
    <property type="molecule type" value="Genomic_DNA"/>
</dbReference>